<reference evidence="1" key="1">
    <citation type="submission" date="2017-04" db="EMBL/GenBank/DDBJ databases">
        <authorList>
            <person name="Porter S."/>
            <person name="Friesen M.L."/>
            <person name="Faber-Hammond J."/>
        </authorList>
    </citation>
    <scope>NUCLEOTIDE SEQUENCE</scope>
    <source>
        <strain evidence="1">Str16</strain>
    </source>
</reference>
<dbReference type="AlphaFoldDB" id="A0A508X8C4"/>
<gene>
    <name evidence="1" type="ORF">BMJ33_27225</name>
    <name evidence="2" type="ORF">EMEDMD4_790238</name>
</gene>
<proteinExistence type="predicted"/>
<dbReference type="OMA" id="SAWMMES"/>
<evidence type="ECO:0000313" key="2">
    <source>
        <dbReference type="EMBL" id="VTZ65214.1"/>
    </source>
</evidence>
<accession>A0A508X8C4</accession>
<evidence type="ECO:0000313" key="3">
    <source>
        <dbReference type="Proteomes" id="UP001190825"/>
    </source>
</evidence>
<organism evidence="2">
    <name type="scientific">Sinorhizobium medicae</name>
    <dbReference type="NCBI Taxonomy" id="110321"/>
    <lineage>
        <taxon>Bacteria</taxon>
        <taxon>Pseudomonadati</taxon>
        <taxon>Pseudomonadota</taxon>
        <taxon>Alphaproteobacteria</taxon>
        <taxon>Hyphomicrobiales</taxon>
        <taxon>Rhizobiaceae</taxon>
        <taxon>Sinorhizobium/Ensifer group</taxon>
        <taxon>Sinorhizobium</taxon>
    </lineage>
</organism>
<dbReference type="Proteomes" id="UP001190825">
    <property type="component" value="Unassembled WGS sequence"/>
</dbReference>
<reference evidence="1 3" key="2">
    <citation type="journal article" date="2018" name="FEMS Microbiol. Ecol.">
        <title>Co-invading symbiotic mutualists of Medicago polymorpha retain high ancestral diversity and contain diverse accessory genomes.</title>
        <authorList>
            <person name="Porter S.S."/>
            <person name="Faber-Hammond J.J."/>
            <person name="Friesen M.L."/>
        </authorList>
    </citation>
    <scope>NUCLEOTIDE SEQUENCE [LARGE SCALE GENOMIC DNA]</scope>
    <source>
        <strain evidence="1 3">Str16</strain>
    </source>
</reference>
<dbReference type="GeneID" id="61610274"/>
<dbReference type="Proteomes" id="UP000507954">
    <property type="component" value="Unassembled WGS sequence"/>
</dbReference>
<protein>
    <submittedName>
        <fullName evidence="2">Uncharacterized protein</fullName>
    </submittedName>
</protein>
<sequence>MDVKKAGMARLLLAAPALRRSAWMMESSAFLMLCEAYEHACLRRDVLRCSAEKDDETLIKSEEECRSLEAAAIAYIREQRKFSGLK</sequence>
<dbReference type="RefSeq" id="WP_011970099.1">
    <property type="nucleotide sequence ID" value="NZ_CABFNB010000149.1"/>
</dbReference>
<dbReference type="EMBL" id="CABFNB010000149">
    <property type="protein sequence ID" value="VTZ65214.1"/>
    <property type="molecule type" value="Genomic_DNA"/>
</dbReference>
<name>A0A508X8C4_9HYPH</name>
<keyword evidence="3" id="KW-1185">Reference proteome</keyword>
<evidence type="ECO:0000313" key="1">
    <source>
        <dbReference type="EMBL" id="PLT96563.1"/>
    </source>
</evidence>
<reference evidence="2" key="3">
    <citation type="submission" date="2019-06" db="EMBL/GenBank/DDBJ databases">
        <authorList>
            <person name="Le Quere A."/>
            <person name="Colella S."/>
        </authorList>
    </citation>
    <scope>NUCLEOTIDE SEQUENCE</scope>
    <source>
        <strain evidence="2">EmedicaeMD41</strain>
    </source>
</reference>
<dbReference type="EMBL" id="NBUC01000143">
    <property type="protein sequence ID" value="PLT96563.1"/>
    <property type="molecule type" value="Genomic_DNA"/>
</dbReference>